<dbReference type="RefSeq" id="WP_036949925.1">
    <property type="nucleotide sequence ID" value="NZ_BAABIH010000017.1"/>
</dbReference>
<accession>A0A5P9QAP1</accession>
<evidence type="ECO:0000313" key="3">
    <source>
        <dbReference type="Proteomes" id="UP000326702"/>
    </source>
</evidence>
<protein>
    <submittedName>
        <fullName evidence="2">Uncharacterized protein</fullName>
    </submittedName>
</protein>
<dbReference type="EMBL" id="CP045529">
    <property type="protein sequence ID" value="QFU98521.1"/>
    <property type="molecule type" value="Genomic_DNA"/>
</dbReference>
<organism evidence="2 3">
    <name type="scientific">Luteimicrobium xylanilyticum</name>
    <dbReference type="NCBI Taxonomy" id="1133546"/>
    <lineage>
        <taxon>Bacteria</taxon>
        <taxon>Bacillati</taxon>
        <taxon>Actinomycetota</taxon>
        <taxon>Actinomycetes</taxon>
        <taxon>Micrococcales</taxon>
        <taxon>Luteimicrobium</taxon>
    </lineage>
</organism>
<sequence length="175" mass="19072">MSNKGMFMHVKKLVAALAGLSFLGVALVGPAGAADANSHNLPSPVKSYSVTYGVYKTRTIHSRDGEHKAKVKSALDCVKVKVRSDWYGTMAFALYSGSKVKASKFVGMNVNDWTDGTSIKTCVMVGKHASDTRKLRSLGYVGPNHHSKVTFQIYVGQDAYSAYRDVSKTKTFKVR</sequence>
<feature type="signal peptide" evidence="1">
    <location>
        <begin position="1"/>
        <end position="33"/>
    </location>
</feature>
<dbReference type="AlphaFoldDB" id="A0A5P9QAP1"/>
<dbReference type="KEGG" id="lxl:KDY119_02037"/>
<dbReference type="Proteomes" id="UP000326702">
    <property type="component" value="Chromosome"/>
</dbReference>
<feature type="chain" id="PRO_5025068398" evidence="1">
    <location>
        <begin position="34"/>
        <end position="175"/>
    </location>
</feature>
<gene>
    <name evidence="2" type="ORF">KDY119_02037</name>
</gene>
<evidence type="ECO:0000313" key="2">
    <source>
        <dbReference type="EMBL" id="QFU98521.1"/>
    </source>
</evidence>
<reference evidence="2 3" key="1">
    <citation type="submission" date="2019-10" db="EMBL/GenBank/DDBJ databases">
        <title>Genome sequence of Luteimicrobium xylanilyticum HY-24.</title>
        <authorList>
            <person name="Kim D.Y."/>
            <person name="Park H.-Y."/>
        </authorList>
    </citation>
    <scope>NUCLEOTIDE SEQUENCE [LARGE SCALE GENOMIC DNA]</scope>
    <source>
        <strain evidence="2 3">HY-24</strain>
    </source>
</reference>
<keyword evidence="3" id="KW-1185">Reference proteome</keyword>
<proteinExistence type="predicted"/>
<name>A0A5P9QAP1_9MICO</name>
<evidence type="ECO:0000256" key="1">
    <source>
        <dbReference type="SAM" id="SignalP"/>
    </source>
</evidence>
<keyword evidence="1" id="KW-0732">Signal</keyword>